<sequence length="38" mass="4226">MHRNAAATSQDPPMIGFRCIFYGLESTLVSKMIILEAL</sequence>
<reference evidence="2" key="1">
    <citation type="submission" date="2017-10" db="EMBL/GenBank/DDBJ databases">
        <authorList>
            <person name="Regsiter A."/>
            <person name="William W."/>
        </authorList>
    </citation>
    <scope>NUCLEOTIDE SEQUENCE [LARGE SCALE GENOMIC DNA]</scope>
</reference>
<protein>
    <submittedName>
        <fullName evidence="1">Uncharacterized protein</fullName>
    </submittedName>
</protein>
<evidence type="ECO:0000313" key="2">
    <source>
        <dbReference type="Proteomes" id="UP000233769"/>
    </source>
</evidence>
<name>A0A2N9AMT5_METEX</name>
<organism evidence="1 2">
    <name type="scientific">Methylorubrum extorquens</name>
    <name type="common">Methylobacterium dichloromethanicum</name>
    <name type="synonym">Methylobacterium extorquens</name>
    <dbReference type="NCBI Taxonomy" id="408"/>
    <lineage>
        <taxon>Bacteria</taxon>
        <taxon>Pseudomonadati</taxon>
        <taxon>Pseudomonadota</taxon>
        <taxon>Alphaproteobacteria</taxon>
        <taxon>Hyphomicrobiales</taxon>
        <taxon>Methylobacteriaceae</taxon>
        <taxon>Methylorubrum</taxon>
    </lineage>
</organism>
<dbReference type="AlphaFoldDB" id="A0A2N9AMT5"/>
<evidence type="ECO:0000313" key="1">
    <source>
        <dbReference type="EMBL" id="SOR28667.1"/>
    </source>
</evidence>
<gene>
    <name evidence="1" type="ORF">TK0001_2065</name>
</gene>
<accession>A0A2N9AMT5</accession>
<proteinExistence type="predicted"/>
<dbReference type="Proteomes" id="UP000233769">
    <property type="component" value="Chromosome tk0001"/>
</dbReference>
<dbReference type="EMBL" id="LT962688">
    <property type="protein sequence ID" value="SOR28667.1"/>
    <property type="molecule type" value="Genomic_DNA"/>
</dbReference>